<dbReference type="PANTHER" id="PTHR47447">
    <property type="entry name" value="OS03G0856100 PROTEIN"/>
    <property type="match status" value="1"/>
</dbReference>
<name>A0AAD6GHV4_9EURO</name>
<feature type="region of interest" description="Disordered" evidence="7">
    <location>
        <begin position="1217"/>
        <end position="1239"/>
    </location>
</feature>
<feature type="region of interest" description="Disordered" evidence="7">
    <location>
        <begin position="1276"/>
        <end position="1308"/>
    </location>
</feature>
<evidence type="ECO:0000256" key="2">
    <source>
        <dbReference type="ARBA" id="ARBA00022737"/>
    </source>
</evidence>
<feature type="compositionally biased region" description="Basic residues" evidence="7">
    <location>
        <begin position="102"/>
        <end position="111"/>
    </location>
</feature>
<dbReference type="InterPro" id="IPR002885">
    <property type="entry name" value="PPR_rpt"/>
</dbReference>
<feature type="compositionally biased region" description="Basic and acidic residues" evidence="7">
    <location>
        <begin position="171"/>
        <end position="185"/>
    </location>
</feature>
<feature type="region of interest" description="Disordered" evidence="7">
    <location>
        <begin position="944"/>
        <end position="967"/>
    </location>
</feature>
<evidence type="ECO:0000256" key="6">
    <source>
        <dbReference type="SAM" id="Coils"/>
    </source>
</evidence>
<evidence type="ECO:0000256" key="3">
    <source>
        <dbReference type="ARBA" id="ARBA00044493"/>
    </source>
</evidence>
<evidence type="ECO:0000313" key="8">
    <source>
        <dbReference type="EMBL" id="KAJ5545863.1"/>
    </source>
</evidence>
<dbReference type="EMBL" id="JAQIZZ010000003">
    <property type="protein sequence ID" value="KAJ5545863.1"/>
    <property type="molecule type" value="Genomic_DNA"/>
</dbReference>
<comment type="subunit">
    <text evidence="4">Binds to mitochondrial small subunit 15S rRNA.</text>
</comment>
<dbReference type="Proteomes" id="UP001220324">
    <property type="component" value="Unassembled WGS sequence"/>
</dbReference>
<comment type="similarity">
    <text evidence="1">Belongs to the CCM1 family.</text>
</comment>
<evidence type="ECO:0000256" key="4">
    <source>
        <dbReference type="ARBA" id="ARBA00044511"/>
    </source>
</evidence>
<dbReference type="PANTHER" id="PTHR47447:SF17">
    <property type="entry name" value="OS12G0638900 PROTEIN"/>
    <property type="match status" value="1"/>
</dbReference>
<feature type="compositionally biased region" description="Basic and acidic residues" evidence="7">
    <location>
        <begin position="952"/>
        <end position="964"/>
    </location>
</feature>
<keyword evidence="2" id="KW-0677">Repeat</keyword>
<evidence type="ECO:0000256" key="7">
    <source>
        <dbReference type="SAM" id="MobiDB-lite"/>
    </source>
</evidence>
<evidence type="ECO:0008006" key="10">
    <source>
        <dbReference type="Google" id="ProtNLM"/>
    </source>
</evidence>
<gene>
    <name evidence="8" type="ORF">N7494_003448</name>
</gene>
<protein>
    <recommendedName>
        <fullName evidence="10">Pentatricopeptide repeat-containing protein</fullName>
    </recommendedName>
</protein>
<dbReference type="Gene3D" id="1.25.40.10">
    <property type="entry name" value="Tetratricopeptide repeat domain"/>
    <property type="match status" value="2"/>
</dbReference>
<comment type="caution">
    <text evidence="8">The sequence shown here is derived from an EMBL/GenBank/DDBJ whole genome shotgun (WGS) entry which is preliminary data.</text>
</comment>
<accession>A0AAD6GHV4</accession>
<evidence type="ECO:0000313" key="9">
    <source>
        <dbReference type="Proteomes" id="UP001220324"/>
    </source>
</evidence>
<feature type="compositionally biased region" description="Polar residues" evidence="7">
    <location>
        <begin position="121"/>
        <end position="130"/>
    </location>
</feature>
<dbReference type="Pfam" id="PF13041">
    <property type="entry name" value="PPR_2"/>
    <property type="match status" value="1"/>
</dbReference>
<evidence type="ECO:0000256" key="5">
    <source>
        <dbReference type="PROSITE-ProRule" id="PRU00708"/>
    </source>
</evidence>
<proteinExistence type="inferred from homology"/>
<sequence length="1308" mass="148234">MLERAASGLETAGRRFFRDPNGAIRTRRSLCHHFWKHNTSGRDAAHWFLALTQPPGQHLSSVPNPPHRSSSANDIASPFLDFLYPQKTQEFVALRASRLPRRPGLRRRKRTLANPRRTYASEASSLQQKPQYEHKPRERYLQQNVADASIEPMTATVVNSTVSSLQQHPQVEPKAHRPSLQHDADVTDGTIPNRRPIDDLWTLLNSPEKDLSSDRVWVLYLAAGCPLDVRASLCAFLSLSERPADVERAWNLFQHLPLEECTHDHFHKIIHSQLRCGKPENLVRICEMAVAKGNASFCFALAFSYFLNQRDWANAEKIWVFHYQWKSLDGRREGKEEIFSTASLNPKLPEYALALAVYVNEEASELTAQGSFRREIVQSLLTRISKSSELLTGTSMNILIPLMEVSDGLDIMSLQHHVNIMESLQSSTKQLDIARSIIFYQKMRAFLDRNPKQRLPKKLWNRQLELLVKFELTDSILFFLDEVAHFHDKPSMQTYRDVLNLLGRAGKVSQVNIVFDKLVADYGNPKSRRLVTPLLYAHASVGDVPETVKQFRRLSEEFHLKPNTVCWNILVTAYANNDDSEGAFLQFSKMIRANIRPDSHTFGIMMGVCANKGDVGGVRALLREAEKQRVTITMTMLSTVAQAYISNGRLDLAEKLAITCLELKVEGSPMRMWNTLLMQYAFRIDHHSFYRVCSLMREAGLRPDEVTYAADLLRLVLVSEPDQARMTLRRNHKRGVLQATELHYAILILGYIKTRQFTMVKIIFREMLERFNHSGLESSLVNLEAEMPPDYWTKRSNSKDDKMANAEKRMKNLEILLIDSISRCDTTALASMLNSSKGRTESLAKAFGSWHYEYLIREYGATGAVSMARELYQRQLSSTAPASSQGPGFLSAPLRLVNAMMSAHLNAEQYKEVGECWQLAFSNAIKTASQVNVHDIFKPSASIPGAISGPSAHDRAKSVPKESPGEQNNQIIHSRRFILSRSLSLFLRSLAHQHKPERMIEVVAEVEAAGFELSTFNRSALVQMLAVSVKFDHIVEAFRMFEDYFMPNWPGWNRLIRGQSLKPSGTPRSLSLIEDKRTPLQSGRYLGKEAAKYWKNVSPDYMQPTYNVIVYLAAAWERIRSATIVKGSHELDKLSITAPRTIDAIIKMPYLRDRIQGVVLRQRGEQPDHDKAPLPSALGSAPGGVLGLGGRTQRATFVHQGKVDEVELAEWVDQIDGNDNKRHATSNSTQTIDKPDRKTDLVKQFHERAPFSKEGWDNILSPADLLDLQSQDRYLGKSKQATIPSVPRKQPSNSTRSQGKPLDLFNRP</sequence>
<keyword evidence="9" id="KW-1185">Reference proteome</keyword>
<reference evidence="8 9" key="1">
    <citation type="journal article" date="2023" name="IMA Fungus">
        <title>Comparative genomic study of the Penicillium genus elucidates a diverse pangenome and 15 lateral gene transfer events.</title>
        <authorList>
            <person name="Petersen C."/>
            <person name="Sorensen T."/>
            <person name="Nielsen M.R."/>
            <person name="Sondergaard T.E."/>
            <person name="Sorensen J.L."/>
            <person name="Fitzpatrick D.A."/>
            <person name="Frisvad J.C."/>
            <person name="Nielsen K.L."/>
        </authorList>
    </citation>
    <scope>NUCLEOTIDE SEQUENCE [LARGE SCALE GENOMIC DNA]</scope>
    <source>
        <strain evidence="8 9">IBT 35679</strain>
    </source>
</reference>
<dbReference type="NCBIfam" id="TIGR00756">
    <property type="entry name" value="PPR"/>
    <property type="match status" value="1"/>
</dbReference>
<feature type="repeat" description="PPR" evidence="5">
    <location>
        <begin position="563"/>
        <end position="597"/>
    </location>
</feature>
<feature type="region of interest" description="Disordered" evidence="7">
    <location>
        <begin position="102"/>
        <end position="137"/>
    </location>
</feature>
<keyword evidence="6" id="KW-0175">Coiled coil</keyword>
<organism evidence="8 9">
    <name type="scientific">Penicillium frequentans</name>
    <dbReference type="NCBI Taxonomy" id="3151616"/>
    <lineage>
        <taxon>Eukaryota</taxon>
        <taxon>Fungi</taxon>
        <taxon>Dikarya</taxon>
        <taxon>Ascomycota</taxon>
        <taxon>Pezizomycotina</taxon>
        <taxon>Eurotiomycetes</taxon>
        <taxon>Eurotiomycetidae</taxon>
        <taxon>Eurotiales</taxon>
        <taxon>Aspergillaceae</taxon>
        <taxon>Penicillium</taxon>
    </lineage>
</organism>
<feature type="coiled-coil region" evidence="6">
    <location>
        <begin position="796"/>
        <end position="823"/>
    </location>
</feature>
<dbReference type="InterPro" id="IPR011990">
    <property type="entry name" value="TPR-like_helical_dom_sf"/>
</dbReference>
<comment type="function">
    <text evidence="3">Regulates mitochondrial small subunit maturation by controlling 15S rRNA 5'-end processing. Localizes to the 5' precursor of the 15S rRNA in a position that is subsequently occupied by mS47 in the mature yeast mtSSU. Uses structure and sequence-specific RNA recognition, binding to a single-stranded region of the precursor and specifically recognizing bases -6 to -1. The exchange of Ccm1 for mS47 is coupled to the irreversible removal of precursor rRNA that is accompanied by conformational changes of the mitoribosomal proteins uS5m and mS26. These conformational changes signal completion of 5'-end rRNA processing through protection of the mature 5'-end of the 15S rRNA and stabilization of mS47. The removal of the 5' precursor together with the dissociation of Ccm1 may be catalyzed by the 5'-3' exoribonuclease Pet127. Involved in the specific removal of group I introns in mitochondrial encoded transcripts.</text>
</comment>
<dbReference type="PROSITE" id="PS51375">
    <property type="entry name" value="PPR"/>
    <property type="match status" value="1"/>
</dbReference>
<evidence type="ECO:0000256" key="1">
    <source>
        <dbReference type="ARBA" id="ARBA00006192"/>
    </source>
</evidence>
<feature type="region of interest" description="Disordered" evidence="7">
    <location>
        <begin position="161"/>
        <end position="191"/>
    </location>
</feature>